<evidence type="ECO:0000313" key="3">
    <source>
        <dbReference type="Proteomes" id="UP000259211"/>
    </source>
</evidence>
<organism evidence="2 3">
    <name type="scientific">Cutibacterium avidum</name>
    <dbReference type="NCBI Taxonomy" id="33010"/>
    <lineage>
        <taxon>Bacteria</taxon>
        <taxon>Bacillati</taxon>
        <taxon>Actinomycetota</taxon>
        <taxon>Actinomycetes</taxon>
        <taxon>Propionibacteriales</taxon>
        <taxon>Propionibacteriaceae</taxon>
        <taxon>Cutibacterium</taxon>
    </lineage>
</organism>
<comment type="caution">
    <text evidence="2">The sequence shown here is derived from an EMBL/GenBank/DDBJ whole genome shotgun (WGS) entry which is preliminary data.</text>
</comment>
<evidence type="ECO:0000256" key="1">
    <source>
        <dbReference type="SAM" id="MobiDB-lite"/>
    </source>
</evidence>
<protein>
    <submittedName>
        <fullName evidence="2">Uncharacterized protein</fullName>
    </submittedName>
</protein>
<dbReference type="EMBL" id="NOWI01000009">
    <property type="protein sequence ID" value="RFT43030.1"/>
    <property type="molecule type" value="Genomic_DNA"/>
</dbReference>
<evidence type="ECO:0000313" key="2">
    <source>
        <dbReference type="EMBL" id="RFT43030.1"/>
    </source>
</evidence>
<gene>
    <name evidence="2" type="ORF">CHT91_10610</name>
</gene>
<reference evidence="2 3" key="1">
    <citation type="submission" date="2017-07" db="EMBL/GenBank/DDBJ databases">
        <authorList>
            <person name="Sun Z.S."/>
            <person name="Albrecht U."/>
            <person name="Echele G."/>
            <person name="Lee C.C."/>
        </authorList>
    </citation>
    <scope>NUCLEOTIDE SEQUENCE [LARGE SCALE GENOMIC DNA]</scope>
    <source>
        <strain evidence="2 3">P16-029</strain>
    </source>
</reference>
<proteinExistence type="predicted"/>
<dbReference type="AlphaFoldDB" id="A0A3E2DC96"/>
<dbReference type="Proteomes" id="UP000259211">
    <property type="component" value="Unassembled WGS sequence"/>
</dbReference>
<feature type="region of interest" description="Disordered" evidence="1">
    <location>
        <begin position="1"/>
        <end position="30"/>
    </location>
</feature>
<accession>A0A3E2DC96</accession>
<sequence>MRDDSPAAADEEEGLDAGADGLVGHPAGTDHQWAVGMTSTVGAVGWIGRHPAGIADVDHLAIDPPHCGVGPIRCAVHLSDRYGWRHWRQLRIASPGRTDEIACRGDRAQCLD</sequence>
<name>A0A3E2DC96_9ACTN</name>